<keyword evidence="3" id="KW-1185">Reference proteome</keyword>
<reference evidence="1 3" key="1">
    <citation type="journal article" date="2008" name="Science">
        <title>The Physcomitrella genome reveals evolutionary insights into the conquest of land by plants.</title>
        <authorList>
            <person name="Rensing S."/>
            <person name="Lang D."/>
            <person name="Zimmer A."/>
            <person name="Terry A."/>
            <person name="Salamov A."/>
            <person name="Shapiro H."/>
            <person name="Nishiyama T."/>
            <person name="Perroud P.-F."/>
            <person name="Lindquist E."/>
            <person name="Kamisugi Y."/>
            <person name="Tanahashi T."/>
            <person name="Sakakibara K."/>
            <person name="Fujita T."/>
            <person name="Oishi K."/>
            <person name="Shin-I T."/>
            <person name="Kuroki Y."/>
            <person name="Toyoda A."/>
            <person name="Suzuki Y."/>
            <person name="Hashimoto A."/>
            <person name="Yamaguchi K."/>
            <person name="Sugano A."/>
            <person name="Kohara Y."/>
            <person name="Fujiyama A."/>
            <person name="Anterola A."/>
            <person name="Aoki S."/>
            <person name="Ashton N."/>
            <person name="Barbazuk W.B."/>
            <person name="Barker E."/>
            <person name="Bennetzen J."/>
            <person name="Bezanilla M."/>
            <person name="Blankenship R."/>
            <person name="Cho S.H."/>
            <person name="Dutcher S."/>
            <person name="Estelle M."/>
            <person name="Fawcett J.A."/>
            <person name="Gundlach H."/>
            <person name="Hanada K."/>
            <person name="Heyl A."/>
            <person name="Hicks K.A."/>
            <person name="Hugh J."/>
            <person name="Lohr M."/>
            <person name="Mayer K."/>
            <person name="Melkozernov A."/>
            <person name="Murata T."/>
            <person name="Nelson D."/>
            <person name="Pils B."/>
            <person name="Prigge M."/>
            <person name="Reiss B."/>
            <person name="Renner T."/>
            <person name="Rombauts S."/>
            <person name="Rushton P."/>
            <person name="Sanderfoot A."/>
            <person name="Schween G."/>
            <person name="Shiu S.-H."/>
            <person name="Stueber K."/>
            <person name="Theodoulou F.L."/>
            <person name="Tu H."/>
            <person name="Van de Peer Y."/>
            <person name="Verrier P.J."/>
            <person name="Waters E."/>
            <person name="Wood A."/>
            <person name="Yang L."/>
            <person name="Cove D."/>
            <person name="Cuming A."/>
            <person name="Hasebe M."/>
            <person name="Lucas S."/>
            <person name="Mishler D.B."/>
            <person name="Reski R."/>
            <person name="Grigoriev I."/>
            <person name="Quatrano R.S."/>
            <person name="Boore J.L."/>
        </authorList>
    </citation>
    <scope>NUCLEOTIDE SEQUENCE [LARGE SCALE GENOMIC DNA]</scope>
    <source>
        <strain evidence="2 3">cv. Gransden 2004</strain>
    </source>
</reference>
<gene>
    <name evidence="1" type="ORF">PHYPA_023187</name>
</gene>
<dbReference type="AlphaFoldDB" id="A0A2K1J185"/>
<name>A0A2K1J185_PHYPA</name>
<dbReference type="EnsemblPlants" id="Pp3c18_15609V3.1">
    <property type="protein sequence ID" value="Pp3c18_15609V3.1"/>
    <property type="gene ID" value="Pp3c18_15609"/>
</dbReference>
<evidence type="ECO:0000313" key="1">
    <source>
        <dbReference type="EMBL" id="PNR35287.1"/>
    </source>
</evidence>
<reference evidence="1 3" key="2">
    <citation type="journal article" date="2018" name="Plant J.">
        <title>The Physcomitrella patens chromosome-scale assembly reveals moss genome structure and evolution.</title>
        <authorList>
            <person name="Lang D."/>
            <person name="Ullrich K.K."/>
            <person name="Murat F."/>
            <person name="Fuchs J."/>
            <person name="Jenkins J."/>
            <person name="Haas F.B."/>
            <person name="Piednoel M."/>
            <person name="Gundlach H."/>
            <person name="Van Bel M."/>
            <person name="Meyberg R."/>
            <person name="Vives C."/>
            <person name="Morata J."/>
            <person name="Symeonidi A."/>
            <person name="Hiss M."/>
            <person name="Muchero W."/>
            <person name="Kamisugi Y."/>
            <person name="Saleh O."/>
            <person name="Blanc G."/>
            <person name="Decker E.L."/>
            <person name="van Gessel N."/>
            <person name="Grimwood J."/>
            <person name="Hayes R.D."/>
            <person name="Graham S.W."/>
            <person name="Gunter L.E."/>
            <person name="McDaniel S.F."/>
            <person name="Hoernstein S.N.W."/>
            <person name="Larsson A."/>
            <person name="Li F.W."/>
            <person name="Perroud P.F."/>
            <person name="Phillips J."/>
            <person name="Ranjan P."/>
            <person name="Rokshar D.S."/>
            <person name="Rothfels C.J."/>
            <person name="Schneider L."/>
            <person name="Shu S."/>
            <person name="Stevenson D.W."/>
            <person name="Thummler F."/>
            <person name="Tillich M."/>
            <person name="Villarreal Aguilar J.C."/>
            <person name="Widiez T."/>
            <person name="Wong G.K."/>
            <person name="Wymore A."/>
            <person name="Zhang Y."/>
            <person name="Zimmer A.D."/>
            <person name="Quatrano R.S."/>
            <person name="Mayer K.F.X."/>
            <person name="Goodstein D."/>
            <person name="Casacuberta J.M."/>
            <person name="Vandepoele K."/>
            <person name="Reski R."/>
            <person name="Cuming A.C."/>
            <person name="Tuskan G.A."/>
            <person name="Maumus F."/>
            <person name="Salse J."/>
            <person name="Schmutz J."/>
            <person name="Rensing S.A."/>
        </authorList>
    </citation>
    <scope>NUCLEOTIDE SEQUENCE [LARGE SCALE GENOMIC DNA]</scope>
    <source>
        <strain evidence="2 3">cv. Gransden 2004</strain>
    </source>
</reference>
<dbReference type="EMBL" id="ABEU02000018">
    <property type="protein sequence ID" value="PNR35287.1"/>
    <property type="molecule type" value="Genomic_DNA"/>
</dbReference>
<dbReference type="InParanoid" id="A0A2K1J185"/>
<organism evidence="1">
    <name type="scientific">Physcomitrium patens</name>
    <name type="common">Spreading-leaved earth moss</name>
    <name type="synonym">Physcomitrella patens</name>
    <dbReference type="NCBI Taxonomy" id="3218"/>
    <lineage>
        <taxon>Eukaryota</taxon>
        <taxon>Viridiplantae</taxon>
        <taxon>Streptophyta</taxon>
        <taxon>Embryophyta</taxon>
        <taxon>Bryophyta</taxon>
        <taxon>Bryophytina</taxon>
        <taxon>Bryopsida</taxon>
        <taxon>Funariidae</taxon>
        <taxon>Funariales</taxon>
        <taxon>Funariaceae</taxon>
        <taxon>Physcomitrium</taxon>
    </lineage>
</organism>
<protein>
    <submittedName>
        <fullName evidence="1 2">Uncharacterized protein</fullName>
    </submittedName>
</protein>
<accession>A0A2K1J185</accession>
<proteinExistence type="predicted"/>
<sequence>MSKPYIWCPALTESHASERSDCRVCVLRSKASTQFVWRRSPGRDFKKPIILPRDSLDHSEFRGMANITKPR</sequence>
<reference evidence="2" key="3">
    <citation type="submission" date="2020-12" db="UniProtKB">
        <authorList>
            <consortium name="EnsemblPlants"/>
        </authorList>
    </citation>
    <scope>IDENTIFICATION</scope>
</reference>
<evidence type="ECO:0000313" key="2">
    <source>
        <dbReference type="EnsemblPlants" id="Pp3c18_15609V3.1"/>
    </source>
</evidence>
<dbReference type="Proteomes" id="UP000006727">
    <property type="component" value="Chromosome 18"/>
</dbReference>
<evidence type="ECO:0000313" key="3">
    <source>
        <dbReference type="Proteomes" id="UP000006727"/>
    </source>
</evidence>
<dbReference type="Gramene" id="Pp3c18_15609V3.1">
    <property type="protein sequence ID" value="Pp3c18_15609V3.1"/>
    <property type="gene ID" value="Pp3c18_15609"/>
</dbReference>